<evidence type="ECO:0000256" key="1">
    <source>
        <dbReference type="ARBA" id="ARBA00004418"/>
    </source>
</evidence>
<dbReference type="InterPro" id="IPR050490">
    <property type="entry name" value="Bact_solute-bd_prot1"/>
</dbReference>
<proteinExistence type="inferred from homology"/>
<dbReference type="AlphaFoldDB" id="A0A1V5SIR0"/>
<reference evidence="5" key="1">
    <citation type="submission" date="2017-02" db="EMBL/GenBank/DDBJ databases">
        <title>Delving into the versatile metabolic prowess of the omnipresent phylum Bacteroidetes.</title>
        <authorList>
            <person name="Nobu M.K."/>
            <person name="Mei R."/>
            <person name="Narihiro T."/>
            <person name="Kuroda K."/>
            <person name="Liu W.-T."/>
        </authorList>
    </citation>
    <scope>NUCLEOTIDE SEQUENCE</scope>
    <source>
        <strain evidence="5">ADurb.Bin276</strain>
    </source>
</reference>
<keyword evidence="4" id="KW-0732">Signal</keyword>
<sequence length="443" mass="50331">MKRSTKKCIIFGLVLSLMFIFALVAQGADKPVLRTLVFQGWARTPSLQKQVLEYEKLTGVKVEIEEVPFSQFHEKMILDFASKAGTYDFIGTLTDWFSELVRGGYIIPIDDYIKNDPPEDWPNTYPQALLNLQTKDGKLYGFPTHDGPIMLYYRKDLFEDPKEKEAFKEKYGYELQSPKTWAQFLDMAIFFNRPDQNLNGTVIAAKQGGQQLAYDFYLMLWSFGGDIFDENWKPIFNSQAGIDGLQYYADLRNKWGVTPKASTTYDETESGPIYLEGRAALMWHWSHIASWAEMEDRSKIIGKNGYTVFPVADPNIPHTTLDIHWFFAISSASKNQDETYELVKWLCNKENDKEAAFMGTVACRLSTFHDPDVLEKFPFYSGIEAALAGEAKTTPQIAEYAQVDDLIGIACSKVIAGEKTAKEALDEAAKQVEDLMAKAGYYK</sequence>
<protein>
    <submittedName>
        <fullName evidence="5">Putative ABC transporter-binding protein</fullName>
    </submittedName>
</protein>
<evidence type="ECO:0000313" key="5">
    <source>
        <dbReference type="EMBL" id="OQA54449.1"/>
    </source>
</evidence>
<organism evidence="5">
    <name type="scientific">Candidatus Atribacter allofermentans</name>
    <dbReference type="NCBI Taxonomy" id="1852833"/>
    <lineage>
        <taxon>Bacteria</taxon>
        <taxon>Pseudomonadati</taxon>
        <taxon>Atribacterota</taxon>
        <taxon>Atribacteria</taxon>
        <taxon>Atribacterales</taxon>
        <taxon>Atribacteraceae</taxon>
        <taxon>Atribacter</taxon>
    </lineage>
</organism>
<name>A0A1V5SIR0_9BACT</name>
<dbReference type="GO" id="GO:0042597">
    <property type="term" value="C:periplasmic space"/>
    <property type="evidence" value="ECO:0007669"/>
    <property type="project" value="UniProtKB-SubCell"/>
</dbReference>
<comment type="caution">
    <text evidence="5">The sequence shown here is derived from an EMBL/GenBank/DDBJ whole genome shotgun (WGS) entry which is preliminary data.</text>
</comment>
<evidence type="ECO:0000256" key="4">
    <source>
        <dbReference type="ARBA" id="ARBA00022729"/>
    </source>
</evidence>
<dbReference type="Gene3D" id="3.40.190.10">
    <property type="entry name" value="Periplasmic binding protein-like II"/>
    <property type="match status" value="2"/>
</dbReference>
<dbReference type="Proteomes" id="UP000485569">
    <property type="component" value="Unassembled WGS sequence"/>
</dbReference>
<dbReference type="PANTHER" id="PTHR43649:SF34">
    <property type="entry name" value="ABC TRANSPORTER PERIPLASMIC-BINDING PROTEIN YCJN-RELATED"/>
    <property type="match status" value="1"/>
</dbReference>
<comment type="similarity">
    <text evidence="2">Belongs to the bacterial solute-binding protein 1 family.</text>
</comment>
<dbReference type="SUPFAM" id="SSF53850">
    <property type="entry name" value="Periplasmic binding protein-like II"/>
    <property type="match status" value="1"/>
</dbReference>
<keyword evidence="3" id="KW-0813">Transport</keyword>
<dbReference type="EMBL" id="MWBQ01000210">
    <property type="protein sequence ID" value="OQA54449.1"/>
    <property type="molecule type" value="Genomic_DNA"/>
</dbReference>
<dbReference type="PANTHER" id="PTHR43649">
    <property type="entry name" value="ARABINOSE-BINDING PROTEIN-RELATED"/>
    <property type="match status" value="1"/>
</dbReference>
<evidence type="ECO:0000256" key="2">
    <source>
        <dbReference type="ARBA" id="ARBA00008520"/>
    </source>
</evidence>
<evidence type="ECO:0000256" key="3">
    <source>
        <dbReference type="ARBA" id="ARBA00022448"/>
    </source>
</evidence>
<dbReference type="InterPro" id="IPR006059">
    <property type="entry name" value="SBP"/>
</dbReference>
<gene>
    <name evidence="5" type="ORF">BWY41_02048</name>
</gene>
<accession>A0A1V5SIR0</accession>
<comment type="subcellular location">
    <subcellularLocation>
        <location evidence="1">Periplasm</location>
    </subcellularLocation>
</comment>
<dbReference type="Pfam" id="PF01547">
    <property type="entry name" value="SBP_bac_1"/>
    <property type="match status" value="1"/>
</dbReference>